<keyword evidence="1" id="KW-0472">Membrane</keyword>
<dbReference type="InterPro" id="IPR021737">
    <property type="entry name" value="Phage_phiKZ_Orf197"/>
</dbReference>
<sequence length="131" mass="14679">MVASYSTLLIVLCLLQVKHMLADYFLQTRSMLEGRGRYLHWGTFLHAGIHALGSLIAFSLVGASLAFVVPAVLAEWAIHFHIDWWKGRHTSDQNLTPADAGYWRASGIDQALHQLTYIGMIWVWLLSQTGG</sequence>
<proteinExistence type="predicted"/>
<keyword evidence="3" id="KW-1185">Reference proteome</keyword>
<reference evidence="2 3" key="1">
    <citation type="submission" date="2019-12" db="EMBL/GenBank/DDBJ databases">
        <title>Roseobacter cerasinus sp. nov., isolated from seawater around aquaculture.</title>
        <authorList>
            <person name="Muramatsu S."/>
            <person name="Takabe Y."/>
            <person name="Mori K."/>
            <person name="Takaichi S."/>
            <person name="Hanada S."/>
        </authorList>
    </citation>
    <scope>NUCLEOTIDE SEQUENCE [LARGE SCALE GENOMIC DNA]</scope>
    <source>
        <strain evidence="2 3">AI77</strain>
    </source>
</reference>
<organism evidence="2 3">
    <name type="scientific">Roseobacter cerasinus</name>
    <dbReference type="NCBI Taxonomy" id="2602289"/>
    <lineage>
        <taxon>Bacteria</taxon>
        <taxon>Pseudomonadati</taxon>
        <taxon>Pseudomonadota</taxon>
        <taxon>Alphaproteobacteria</taxon>
        <taxon>Rhodobacterales</taxon>
        <taxon>Roseobacteraceae</taxon>
        <taxon>Roseobacter</taxon>
    </lineage>
</organism>
<accession>A0A640VQQ1</accession>
<feature type="transmembrane region" description="Helical" evidence="1">
    <location>
        <begin position="38"/>
        <end position="58"/>
    </location>
</feature>
<evidence type="ECO:0008006" key="4">
    <source>
        <dbReference type="Google" id="ProtNLM"/>
    </source>
</evidence>
<feature type="transmembrane region" description="Helical" evidence="1">
    <location>
        <begin position="6"/>
        <end position="26"/>
    </location>
</feature>
<gene>
    <name evidence="2" type="ORF">So717_17550</name>
</gene>
<evidence type="ECO:0000313" key="3">
    <source>
        <dbReference type="Proteomes" id="UP000436522"/>
    </source>
</evidence>
<dbReference type="AlphaFoldDB" id="A0A640VQQ1"/>
<evidence type="ECO:0000313" key="2">
    <source>
        <dbReference type="EMBL" id="GFE50002.1"/>
    </source>
</evidence>
<evidence type="ECO:0000256" key="1">
    <source>
        <dbReference type="SAM" id="Phobius"/>
    </source>
</evidence>
<dbReference type="EMBL" id="BLIV01000003">
    <property type="protein sequence ID" value="GFE50002.1"/>
    <property type="molecule type" value="Genomic_DNA"/>
</dbReference>
<protein>
    <recommendedName>
        <fullName evidence="4">DUF3307 domain-containing protein</fullName>
    </recommendedName>
</protein>
<dbReference type="Pfam" id="PF11750">
    <property type="entry name" value="DUF3307"/>
    <property type="match status" value="1"/>
</dbReference>
<keyword evidence="1" id="KW-0812">Transmembrane</keyword>
<keyword evidence="1" id="KW-1133">Transmembrane helix</keyword>
<name>A0A640VQQ1_9RHOB</name>
<dbReference type="Proteomes" id="UP000436522">
    <property type="component" value="Unassembled WGS sequence"/>
</dbReference>
<comment type="caution">
    <text evidence="2">The sequence shown here is derived from an EMBL/GenBank/DDBJ whole genome shotgun (WGS) entry which is preliminary data.</text>
</comment>